<comment type="similarity">
    <text evidence="1 4">Belongs to the D-isomer specific 2-hydroxyacid dehydrogenase family.</text>
</comment>
<feature type="domain" description="D-isomer specific 2-hydroxyacid dehydrogenase NAD-binding" evidence="6">
    <location>
        <begin position="107"/>
        <end position="276"/>
    </location>
</feature>
<dbReference type="SUPFAM" id="SSF51735">
    <property type="entry name" value="NAD(P)-binding Rossmann-fold domains"/>
    <property type="match status" value="1"/>
</dbReference>
<dbReference type="Pfam" id="PF02826">
    <property type="entry name" value="2-Hacid_dh_C"/>
    <property type="match status" value="1"/>
</dbReference>
<dbReference type="EMBL" id="FUYN01000001">
    <property type="protein sequence ID" value="SKB27691.1"/>
    <property type="molecule type" value="Genomic_DNA"/>
</dbReference>
<dbReference type="RefSeq" id="WP_079588511.1">
    <property type="nucleotide sequence ID" value="NZ_FUYN01000001.1"/>
</dbReference>
<sequence>MRILINEGLQADAIDILKGFGYEIINQKYDYDALMDIIQTIDVLIVKSHTRVDRKLLAKGHNGLLKMVVRAGVGTDNIDMDYANQLRIEVYNTPNASTDSVAELALGHLLVLARNINKSIVSLRNGQWNKAAYLGTEIKGKTLGIIGFGRIGKCLAKKADALGMNIIYNDLYDFGNIDVPGTYHDLKDLLPKADFISIHTPYLPEPLIKEEEFILMKPSAYIINAARGGVIDENALLTALDNDYIKGAAIDVFLNEPHPNERICNHPNVSVTPHLGGSTHEAFYRIGMEITQILQPIQRKNVI</sequence>
<dbReference type="PANTHER" id="PTHR42789">
    <property type="entry name" value="D-ISOMER SPECIFIC 2-HYDROXYACID DEHYDROGENASE FAMILY PROTEIN (AFU_ORTHOLOGUE AFUA_6G10090)"/>
    <property type="match status" value="1"/>
</dbReference>
<dbReference type="InterPro" id="IPR006139">
    <property type="entry name" value="D-isomer_2_OHA_DH_cat_dom"/>
</dbReference>
<dbReference type="SUPFAM" id="SSF52283">
    <property type="entry name" value="Formate/glycerate dehydrogenase catalytic domain-like"/>
    <property type="match status" value="1"/>
</dbReference>
<dbReference type="InterPro" id="IPR006140">
    <property type="entry name" value="D-isomer_DH_NAD-bd"/>
</dbReference>
<dbReference type="PANTHER" id="PTHR42789:SF1">
    <property type="entry name" value="D-ISOMER SPECIFIC 2-HYDROXYACID DEHYDROGENASE FAMILY PROTEIN (AFU_ORTHOLOGUE AFUA_6G10090)"/>
    <property type="match status" value="1"/>
</dbReference>
<dbReference type="InterPro" id="IPR029753">
    <property type="entry name" value="D-isomer_DH_CS"/>
</dbReference>
<evidence type="ECO:0000313" key="8">
    <source>
        <dbReference type="Proteomes" id="UP000243406"/>
    </source>
</evidence>
<dbReference type="OrthoDB" id="9805416at2"/>
<evidence type="ECO:0000256" key="1">
    <source>
        <dbReference type="ARBA" id="ARBA00005854"/>
    </source>
</evidence>
<keyword evidence="8" id="KW-1185">Reference proteome</keyword>
<name>A0A1T4ZY05_9FIRM</name>
<evidence type="ECO:0000259" key="6">
    <source>
        <dbReference type="Pfam" id="PF02826"/>
    </source>
</evidence>
<dbReference type="GO" id="GO:0051287">
    <property type="term" value="F:NAD binding"/>
    <property type="evidence" value="ECO:0007669"/>
    <property type="project" value="InterPro"/>
</dbReference>
<dbReference type="Proteomes" id="UP000243406">
    <property type="component" value="Unassembled WGS sequence"/>
</dbReference>
<gene>
    <name evidence="7" type="ORF">SAMN02745120_0537</name>
</gene>
<feature type="domain" description="D-isomer specific 2-hydroxyacid dehydrogenase catalytic" evidence="5">
    <location>
        <begin position="4"/>
        <end position="292"/>
    </location>
</feature>
<dbReference type="GO" id="GO:0047545">
    <property type="term" value="F:(S)-2-hydroxyglutarate dehydrogenase activity"/>
    <property type="evidence" value="ECO:0007669"/>
    <property type="project" value="UniProtKB-ARBA"/>
</dbReference>
<evidence type="ECO:0000313" key="7">
    <source>
        <dbReference type="EMBL" id="SKB27691.1"/>
    </source>
</evidence>
<proteinExistence type="inferred from homology"/>
<dbReference type="AlphaFoldDB" id="A0A1T4ZY05"/>
<evidence type="ECO:0000259" key="5">
    <source>
        <dbReference type="Pfam" id="PF00389"/>
    </source>
</evidence>
<dbReference type="InterPro" id="IPR036291">
    <property type="entry name" value="NAD(P)-bd_dom_sf"/>
</dbReference>
<dbReference type="GO" id="GO:0004617">
    <property type="term" value="F:phosphoglycerate dehydrogenase activity"/>
    <property type="evidence" value="ECO:0007669"/>
    <property type="project" value="UniProtKB-ARBA"/>
</dbReference>
<organism evidence="7 8">
    <name type="scientific">Acetoanaerobium noterae</name>
    <dbReference type="NCBI Taxonomy" id="745369"/>
    <lineage>
        <taxon>Bacteria</taxon>
        <taxon>Bacillati</taxon>
        <taxon>Bacillota</taxon>
        <taxon>Clostridia</taxon>
        <taxon>Peptostreptococcales</taxon>
        <taxon>Filifactoraceae</taxon>
        <taxon>Acetoanaerobium</taxon>
    </lineage>
</organism>
<evidence type="ECO:0000256" key="3">
    <source>
        <dbReference type="ARBA" id="ARBA00023027"/>
    </source>
</evidence>
<keyword evidence="2 4" id="KW-0560">Oxidoreductase</keyword>
<dbReference type="Pfam" id="PF00389">
    <property type="entry name" value="2-Hacid_dh"/>
    <property type="match status" value="1"/>
</dbReference>
<evidence type="ECO:0000256" key="2">
    <source>
        <dbReference type="ARBA" id="ARBA00023002"/>
    </source>
</evidence>
<protein>
    <submittedName>
        <fullName evidence="7">D-3-phosphoglycerate dehydrogenase</fullName>
    </submittedName>
</protein>
<dbReference type="InterPro" id="IPR050857">
    <property type="entry name" value="D-2-hydroxyacid_DH"/>
</dbReference>
<evidence type="ECO:0000256" key="4">
    <source>
        <dbReference type="RuleBase" id="RU003719"/>
    </source>
</evidence>
<accession>A0A1T4ZY05</accession>
<keyword evidence="3" id="KW-0520">NAD</keyword>
<dbReference type="FunFam" id="3.40.50.720:FF:000041">
    <property type="entry name" value="D-3-phosphoglycerate dehydrogenase"/>
    <property type="match status" value="1"/>
</dbReference>
<dbReference type="Gene3D" id="3.40.50.720">
    <property type="entry name" value="NAD(P)-binding Rossmann-like Domain"/>
    <property type="match status" value="2"/>
</dbReference>
<reference evidence="8" key="1">
    <citation type="submission" date="2017-02" db="EMBL/GenBank/DDBJ databases">
        <authorList>
            <person name="Varghese N."/>
            <person name="Submissions S."/>
        </authorList>
    </citation>
    <scope>NUCLEOTIDE SEQUENCE [LARGE SCALE GENOMIC DNA]</scope>
    <source>
        <strain evidence="8">ATCC 35199</strain>
    </source>
</reference>
<dbReference type="GO" id="GO:0006564">
    <property type="term" value="P:L-serine biosynthetic process"/>
    <property type="evidence" value="ECO:0007669"/>
    <property type="project" value="UniProtKB-ARBA"/>
</dbReference>
<dbReference type="PROSITE" id="PS00671">
    <property type="entry name" value="D_2_HYDROXYACID_DH_3"/>
    <property type="match status" value="1"/>
</dbReference>